<dbReference type="PANTHER" id="PTHR48081:SF13">
    <property type="entry name" value="ALPHA_BETA HYDROLASE"/>
    <property type="match status" value="1"/>
</dbReference>
<protein>
    <submittedName>
        <fullName evidence="3">Alpha/beta hydrolase</fullName>
    </submittedName>
</protein>
<dbReference type="Proteomes" id="UP000824214">
    <property type="component" value="Unassembled WGS sequence"/>
</dbReference>
<dbReference type="Pfam" id="PF20434">
    <property type="entry name" value="BD-FAE"/>
    <property type="match status" value="1"/>
</dbReference>
<feature type="domain" description="BD-FAE-like" evidence="2">
    <location>
        <begin position="64"/>
        <end position="266"/>
    </location>
</feature>
<proteinExistence type="predicted"/>
<dbReference type="AlphaFoldDB" id="A0A9D2LX40"/>
<comment type="caution">
    <text evidence="3">The sequence shown here is derived from an EMBL/GenBank/DDBJ whole genome shotgun (WGS) entry which is preliminary data.</text>
</comment>
<evidence type="ECO:0000313" key="4">
    <source>
        <dbReference type="Proteomes" id="UP000824214"/>
    </source>
</evidence>
<name>A0A9D2LX40_9FIRM</name>
<dbReference type="InterPro" id="IPR049492">
    <property type="entry name" value="BD-FAE-like_dom"/>
</dbReference>
<dbReference type="GO" id="GO:0016787">
    <property type="term" value="F:hydrolase activity"/>
    <property type="evidence" value="ECO:0007669"/>
    <property type="project" value="UniProtKB-KW"/>
</dbReference>
<reference evidence="3" key="1">
    <citation type="journal article" date="2021" name="PeerJ">
        <title>Extensive microbial diversity within the chicken gut microbiome revealed by metagenomics and culture.</title>
        <authorList>
            <person name="Gilroy R."/>
            <person name="Ravi A."/>
            <person name="Getino M."/>
            <person name="Pursley I."/>
            <person name="Horton D.L."/>
            <person name="Alikhan N.F."/>
            <person name="Baker D."/>
            <person name="Gharbi K."/>
            <person name="Hall N."/>
            <person name="Watson M."/>
            <person name="Adriaenssens E.M."/>
            <person name="Foster-Nyarko E."/>
            <person name="Jarju S."/>
            <person name="Secka A."/>
            <person name="Antonio M."/>
            <person name="Oren A."/>
            <person name="Chaudhuri R.R."/>
            <person name="La Ragione R."/>
            <person name="Hildebrand F."/>
            <person name="Pallen M.J."/>
        </authorList>
    </citation>
    <scope>NUCLEOTIDE SEQUENCE</scope>
    <source>
        <strain evidence="3">ChiBcolR8-3208</strain>
    </source>
</reference>
<evidence type="ECO:0000313" key="3">
    <source>
        <dbReference type="EMBL" id="HJB37117.1"/>
    </source>
</evidence>
<dbReference type="InterPro" id="IPR050300">
    <property type="entry name" value="GDXG_lipolytic_enzyme"/>
</dbReference>
<dbReference type="PANTHER" id="PTHR48081">
    <property type="entry name" value="AB HYDROLASE SUPERFAMILY PROTEIN C4A8.06C"/>
    <property type="match status" value="1"/>
</dbReference>
<organism evidence="3 4">
    <name type="scientific">Candidatus Acutalibacter ornithocaccae</name>
    <dbReference type="NCBI Taxonomy" id="2838416"/>
    <lineage>
        <taxon>Bacteria</taxon>
        <taxon>Bacillati</taxon>
        <taxon>Bacillota</taxon>
        <taxon>Clostridia</taxon>
        <taxon>Eubacteriales</taxon>
        <taxon>Acutalibacteraceae</taxon>
        <taxon>Acutalibacter</taxon>
    </lineage>
</organism>
<evidence type="ECO:0000259" key="2">
    <source>
        <dbReference type="Pfam" id="PF20434"/>
    </source>
</evidence>
<reference evidence="3" key="2">
    <citation type="submission" date="2021-04" db="EMBL/GenBank/DDBJ databases">
        <authorList>
            <person name="Gilroy R."/>
        </authorList>
    </citation>
    <scope>NUCLEOTIDE SEQUENCE</scope>
    <source>
        <strain evidence="3">ChiBcolR8-3208</strain>
    </source>
</reference>
<dbReference type="EMBL" id="DWXZ01000064">
    <property type="protein sequence ID" value="HJB37117.1"/>
    <property type="molecule type" value="Genomic_DNA"/>
</dbReference>
<dbReference type="Gene3D" id="3.40.50.1820">
    <property type="entry name" value="alpha/beta hydrolase"/>
    <property type="match status" value="1"/>
</dbReference>
<sequence length="306" mass="33692">MTEYRKAVPGDATILPGMRTMFAGRSQRGEVVYIRDVEYVRREEGPLHLQLLLPDGLRPGARSTLRYPLVVYVQGSAWGEQDVYFSLPKLVPLAQAGFVVASVKHRASTVAKFPAFLQDVKSAIRFLRAHADTYCIDPNQVGIWGDSSGGHAAQMVGVTGDMGEFKTSDNGEISDAVQAVVDFYGPSDVTHINDAPRDPQFTADKEHIPEDILFGGCVIDHPEIAQPGNPLNYMEKGKPLPPFLIVHGDEDPMVPFHQSVLTARKLQETGHTVEFVKVVGAGHGTFLWTPEVTDLVIRFFQAWLAI</sequence>
<dbReference type="SUPFAM" id="SSF53474">
    <property type="entry name" value="alpha/beta-Hydrolases"/>
    <property type="match status" value="1"/>
</dbReference>
<dbReference type="InterPro" id="IPR029058">
    <property type="entry name" value="AB_hydrolase_fold"/>
</dbReference>
<keyword evidence="1 3" id="KW-0378">Hydrolase</keyword>
<evidence type="ECO:0000256" key="1">
    <source>
        <dbReference type="ARBA" id="ARBA00022801"/>
    </source>
</evidence>
<gene>
    <name evidence="3" type="ORF">H9942_03510</name>
</gene>
<accession>A0A9D2LX40</accession>